<name>A0AAT9HQR3_9ACTN</name>
<dbReference type="EMBL" id="AP035768">
    <property type="protein sequence ID" value="BFO19741.1"/>
    <property type="molecule type" value="Genomic_DNA"/>
</dbReference>
<dbReference type="AlphaFoldDB" id="A0AAT9HQR3"/>
<accession>A0AAT9HQR3</accession>
<gene>
    <name evidence="2" type="ORF">SHKM778_61290</name>
</gene>
<evidence type="ECO:0000256" key="1">
    <source>
        <dbReference type="SAM" id="MobiDB-lite"/>
    </source>
</evidence>
<reference evidence="2" key="2">
    <citation type="submission" date="2024-07" db="EMBL/GenBank/DDBJ databases">
        <title>Streptomyces haneummycinica sp. nov., a new antibiotic-producing actinobacterium isolated from marine sediment.</title>
        <authorList>
            <person name="Uemura M."/>
            <person name="Hamada M."/>
            <person name="Hirano S."/>
            <person name="Kobayashi K."/>
            <person name="Ohshiro T."/>
            <person name="Kobayashi T."/>
            <person name="Terahara T."/>
        </authorList>
    </citation>
    <scope>NUCLEOTIDE SEQUENCE</scope>
    <source>
        <strain evidence="2">KM77-8</strain>
    </source>
</reference>
<reference evidence="2" key="1">
    <citation type="submission" date="2024-06" db="EMBL/GenBank/DDBJ databases">
        <authorList>
            <consortium name="consrtm"/>
            <person name="Uemura M."/>
            <person name="Terahara T."/>
        </authorList>
    </citation>
    <scope>NUCLEOTIDE SEQUENCE</scope>
    <source>
        <strain evidence="2">KM77-8</strain>
    </source>
</reference>
<feature type="region of interest" description="Disordered" evidence="1">
    <location>
        <begin position="122"/>
        <end position="182"/>
    </location>
</feature>
<protein>
    <submittedName>
        <fullName evidence="2">Uncharacterized protein</fullName>
    </submittedName>
</protein>
<evidence type="ECO:0000313" key="2">
    <source>
        <dbReference type="EMBL" id="BFO19741.1"/>
    </source>
</evidence>
<sequence>MAAHTEVGGLLDEGAFEGDVEGAVDEIAGFQGDEGVPAEQAGAYRRPFGYARGVVEVDLVDRADPGSVAVERLAADQMARIDVGLHGPSTGRKLIRKHYRTAQSAGRPLEGSDGVRAGTLAAAADPVRESPRTTPEAPKEQILPGISQAHVPHGRGHSGKQGGCRRLPLSPTVKAGRPRAIR</sequence>
<organism evidence="2">
    <name type="scientific">Streptomyces haneummycinicus</name>
    <dbReference type="NCBI Taxonomy" id="3074435"/>
    <lineage>
        <taxon>Bacteria</taxon>
        <taxon>Bacillati</taxon>
        <taxon>Actinomycetota</taxon>
        <taxon>Actinomycetes</taxon>
        <taxon>Kitasatosporales</taxon>
        <taxon>Streptomycetaceae</taxon>
        <taxon>Streptomyces</taxon>
    </lineage>
</organism>
<proteinExistence type="predicted"/>